<dbReference type="EMBL" id="CCCS020000052">
    <property type="protein sequence ID" value="CDQ11564.1"/>
    <property type="molecule type" value="Genomic_DNA"/>
</dbReference>
<dbReference type="Gene3D" id="2.40.170.20">
    <property type="entry name" value="TonB-dependent receptor, beta-barrel domain"/>
    <property type="match status" value="1"/>
</dbReference>
<reference evidence="18" key="2">
    <citation type="submission" date="2014-07" db="EMBL/GenBank/DDBJ databases">
        <title>Initial genome analysis of the psychrotolerant acidophile Acidithiobacillus ferrivorans CF27: insights into iron and sulfur oxidation pathways and into biofilm formation.</title>
        <authorList>
            <person name="Talla E."/>
            <person name="Hedrich S."/>
            <person name="Mangenot S."/>
            <person name="Ji B."/>
            <person name="Johnson D.B."/>
            <person name="Barbe V."/>
            <person name="Bonnefoy V."/>
        </authorList>
    </citation>
    <scope>NUCLEOTIDE SEQUENCE [LARGE SCALE GENOMIC DNA]</scope>
    <source>
        <strain evidence="18">CF27</strain>
    </source>
</reference>
<dbReference type="InterPro" id="IPR012910">
    <property type="entry name" value="Plug_dom"/>
</dbReference>
<dbReference type="Pfam" id="PF00593">
    <property type="entry name" value="TonB_dep_Rec_b-barrel"/>
    <property type="match status" value="1"/>
</dbReference>
<protein>
    <submittedName>
        <fullName evidence="18">TonB-dependent receptor</fullName>
    </submittedName>
</protein>
<dbReference type="PROSITE" id="PS01156">
    <property type="entry name" value="TONB_DEPENDENT_REC_2"/>
    <property type="match status" value="1"/>
</dbReference>
<evidence type="ECO:0000256" key="15">
    <source>
        <dbReference type="SAM" id="SignalP"/>
    </source>
</evidence>
<evidence type="ECO:0000313" key="19">
    <source>
        <dbReference type="EMBL" id="SMH66154.1"/>
    </source>
</evidence>
<reference evidence="18" key="1">
    <citation type="submission" date="2014-03" db="EMBL/GenBank/DDBJ databases">
        <authorList>
            <person name="Genoscope - CEA"/>
        </authorList>
    </citation>
    <scope>NUCLEOTIDE SEQUENCE [LARGE SCALE GENOMIC DNA]</scope>
    <source>
        <strain evidence="18">CF27</strain>
    </source>
</reference>
<keyword evidence="6 15" id="KW-0732">Signal</keyword>
<evidence type="ECO:0000256" key="14">
    <source>
        <dbReference type="RuleBase" id="RU003357"/>
    </source>
</evidence>
<dbReference type="PANTHER" id="PTHR32552:SF89">
    <property type="entry name" value="CATECHOLATE SIDEROPHORE RECEPTOR FIU"/>
    <property type="match status" value="1"/>
</dbReference>
<feature type="short sequence motif" description="TonB C-terminal box" evidence="13">
    <location>
        <begin position="782"/>
        <end position="799"/>
    </location>
</feature>
<keyword evidence="11 12" id="KW-0998">Cell outer membrane</keyword>
<comment type="subcellular location">
    <subcellularLocation>
        <location evidence="1 12">Cell outer membrane</location>
        <topology evidence="1 12">Multi-pass membrane protein</topology>
    </subcellularLocation>
</comment>
<evidence type="ECO:0000256" key="3">
    <source>
        <dbReference type="ARBA" id="ARBA00022452"/>
    </source>
</evidence>
<evidence type="ECO:0000313" key="20">
    <source>
        <dbReference type="Proteomes" id="UP000193925"/>
    </source>
</evidence>
<dbReference type="InterPro" id="IPR000531">
    <property type="entry name" value="Beta-barrel_TonB"/>
</dbReference>
<feature type="chain" id="PRO_5001588538" evidence="15">
    <location>
        <begin position="31"/>
        <end position="799"/>
    </location>
</feature>
<name>A0A060UYL2_9PROT</name>
<keyword evidence="18" id="KW-0675">Receptor</keyword>
<evidence type="ECO:0000259" key="17">
    <source>
        <dbReference type="Pfam" id="PF07715"/>
    </source>
</evidence>
<evidence type="ECO:0000256" key="13">
    <source>
        <dbReference type="PROSITE-ProRule" id="PRU10144"/>
    </source>
</evidence>
<keyword evidence="9 14" id="KW-0798">TonB box</keyword>
<dbReference type="InterPro" id="IPR039426">
    <property type="entry name" value="TonB-dep_rcpt-like"/>
</dbReference>
<evidence type="ECO:0000259" key="16">
    <source>
        <dbReference type="Pfam" id="PF00593"/>
    </source>
</evidence>
<feature type="domain" description="TonB-dependent receptor-like beta-barrel" evidence="16">
    <location>
        <begin position="328"/>
        <end position="756"/>
    </location>
</feature>
<evidence type="ECO:0000256" key="6">
    <source>
        <dbReference type="ARBA" id="ARBA00022729"/>
    </source>
</evidence>
<dbReference type="EMBL" id="LT841305">
    <property type="protein sequence ID" value="SMH66154.1"/>
    <property type="molecule type" value="Genomic_DNA"/>
</dbReference>
<dbReference type="InterPro" id="IPR010917">
    <property type="entry name" value="TonB_rcpt_CS"/>
</dbReference>
<dbReference type="GO" id="GO:0015344">
    <property type="term" value="F:siderophore uptake transmembrane transporter activity"/>
    <property type="evidence" value="ECO:0007669"/>
    <property type="project" value="TreeGrafter"/>
</dbReference>
<keyword evidence="3 12" id="KW-1134">Transmembrane beta strand</keyword>
<reference evidence="19 20" key="3">
    <citation type="submission" date="2017-03" db="EMBL/GenBank/DDBJ databases">
        <authorList>
            <person name="Regsiter A."/>
            <person name="William W."/>
        </authorList>
    </citation>
    <scope>NUCLEOTIDE SEQUENCE [LARGE SCALE GENOMIC DNA]</scope>
    <source>
        <strain evidence="19">PRJEB5721</strain>
    </source>
</reference>
<keyword evidence="7" id="KW-0408">Iron</keyword>
<dbReference type="PANTHER" id="PTHR32552">
    <property type="entry name" value="FERRICHROME IRON RECEPTOR-RELATED"/>
    <property type="match status" value="1"/>
</dbReference>
<organism evidence="18">
    <name type="scientific">Acidithiobacillus ferrivorans</name>
    <dbReference type="NCBI Taxonomy" id="160808"/>
    <lineage>
        <taxon>Bacteria</taxon>
        <taxon>Pseudomonadati</taxon>
        <taxon>Pseudomonadota</taxon>
        <taxon>Acidithiobacillia</taxon>
        <taxon>Acidithiobacillales</taxon>
        <taxon>Acidithiobacillaceae</taxon>
        <taxon>Acidithiobacillus</taxon>
    </lineage>
</organism>
<dbReference type="InterPro" id="IPR037066">
    <property type="entry name" value="Plug_dom_sf"/>
</dbReference>
<keyword evidence="2 12" id="KW-0813">Transport</keyword>
<feature type="signal peptide" evidence="15">
    <location>
        <begin position="1"/>
        <end position="30"/>
    </location>
</feature>
<feature type="domain" description="TonB-dependent receptor plug" evidence="17">
    <location>
        <begin position="82"/>
        <end position="192"/>
    </location>
</feature>
<evidence type="ECO:0000256" key="7">
    <source>
        <dbReference type="ARBA" id="ARBA00023004"/>
    </source>
</evidence>
<evidence type="ECO:0000256" key="12">
    <source>
        <dbReference type="PROSITE-ProRule" id="PRU01360"/>
    </source>
</evidence>
<keyword evidence="5 12" id="KW-0812">Transmembrane</keyword>
<evidence type="ECO:0000256" key="8">
    <source>
        <dbReference type="ARBA" id="ARBA00023065"/>
    </source>
</evidence>
<keyword evidence="10 12" id="KW-0472">Membrane</keyword>
<dbReference type="SUPFAM" id="SSF56935">
    <property type="entry name" value="Porins"/>
    <property type="match status" value="1"/>
</dbReference>
<evidence type="ECO:0000256" key="5">
    <source>
        <dbReference type="ARBA" id="ARBA00022692"/>
    </source>
</evidence>
<gene>
    <name evidence="19" type="ORF">AFERRI_20943</name>
    <name evidence="18" type="ORF">AFERRI_560113</name>
</gene>
<accession>A0A060UYL2</accession>
<dbReference type="Pfam" id="PF07715">
    <property type="entry name" value="Plug"/>
    <property type="match status" value="1"/>
</dbReference>
<evidence type="ECO:0000256" key="2">
    <source>
        <dbReference type="ARBA" id="ARBA00022448"/>
    </source>
</evidence>
<evidence type="ECO:0000313" key="18">
    <source>
        <dbReference type="EMBL" id="CDQ11564.1"/>
    </source>
</evidence>
<evidence type="ECO:0000256" key="4">
    <source>
        <dbReference type="ARBA" id="ARBA00022496"/>
    </source>
</evidence>
<evidence type="ECO:0000256" key="1">
    <source>
        <dbReference type="ARBA" id="ARBA00004571"/>
    </source>
</evidence>
<evidence type="ECO:0000256" key="10">
    <source>
        <dbReference type="ARBA" id="ARBA00023136"/>
    </source>
</evidence>
<dbReference type="Gene3D" id="2.170.130.10">
    <property type="entry name" value="TonB-dependent receptor, plug domain"/>
    <property type="match status" value="1"/>
</dbReference>
<proteinExistence type="inferred from homology"/>
<keyword evidence="8" id="KW-0406">Ion transport</keyword>
<dbReference type="PROSITE" id="PS52016">
    <property type="entry name" value="TONB_DEPENDENT_REC_3"/>
    <property type="match status" value="1"/>
</dbReference>
<dbReference type="InterPro" id="IPR036942">
    <property type="entry name" value="Beta-barrel_TonB_sf"/>
</dbReference>
<keyword evidence="4" id="KW-0410">Iron transport</keyword>
<keyword evidence="20" id="KW-1185">Reference proteome</keyword>
<sequence>MSKRFFINPLLFAMCTAGFCTLSTLTTAFGADSVPGGNVSQVQNAGSKSTSIGEVNASANALSDSAKALASTDGKLTKKKIFKSTQSQAVLGKREIKGVGPAAGAAQALSLAPGIAVRGYGGIASTARYEIAVRGVKVGWSSVNGDVERNGLTVLFDGIPMNNLISHNGGWDSNEIPILQMIHGINVTYGPGNPAGRWFDSIGGTINFVPLQPSVKPSAEIGTSFGSNGTLGYNFDLKTGMYDGWSAVLAGGYTKNNTFRTGSFSAPAQSFAYFGKAVKTFRSGTFSLGGYVDSSREFRPNFIPVTPIQGITTQGLNANAPLYSQQTSGYYASLPESIWFKQLKVQDYMLYSKLNLHLSKDVTLHELAWYRHGHRVHYRVNNYIPGNSANSEYYNPTSDTYGDKLYFDWHLPMNLLKAGGSWIHQQFTTPYAGYNTLLGTSPSFPSQYNSDVLYNNYLTGFIQDTITPFSGFKITPGIAAVQYQTQMYNNGNQAFTNLPAGAQNQTLINSSADTISGLEPSVGIRFAPVKWGSIYASYARSYQNPTDNNFGAYNSHGGGIDFNSLKPVKSTDYEVGAKFMVHNWMMLHNFTFNINYYYDHLANETIATYLSNIAQTKFASANAVVNGVNIAIADNPSWNWHLFANLAFNHSYYTSYTPQGGGTTLHGANVSYSPDLTMSAGIDYRYYYHGFLFSPQFVDQYTSSQYLFNNVTGAPSHQKQSGYNVSNLSLGIKTSRLNQYIPTLKGVKLSVGIYNLFDAQYNPIEYITSGGYFGGNSTGAILADPGAPRQYFMTVSAKF</sequence>
<dbReference type="RefSeq" id="WP_035194664.1">
    <property type="nucleotide sequence ID" value="NZ_CCCS020000052.1"/>
</dbReference>
<comment type="similarity">
    <text evidence="12 14">Belongs to the TonB-dependent receptor family.</text>
</comment>
<dbReference type="AlphaFoldDB" id="A0A060UYL2"/>
<dbReference type="Proteomes" id="UP000193925">
    <property type="component" value="Chromosome AFERRI"/>
</dbReference>
<evidence type="ECO:0000256" key="11">
    <source>
        <dbReference type="ARBA" id="ARBA00023237"/>
    </source>
</evidence>
<dbReference type="GO" id="GO:0009279">
    <property type="term" value="C:cell outer membrane"/>
    <property type="evidence" value="ECO:0007669"/>
    <property type="project" value="UniProtKB-SubCell"/>
</dbReference>
<evidence type="ECO:0000256" key="9">
    <source>
        <dbReference type="ARBA" id="ARBA00023077"/>
    </source>
</evidence>